<sequence length="653" mass="75824">MMDKRLFLIVFNNKILYNNIFKYVSLISSLKGKKQFKWSEVIRNPQSLAAHNYFEQLKQCLSIKYKIDSDCKRQTLKMAIKFGTIEMLVYLLDRFKVDLHSYSSSEAVEFYDFDDDNDPERIEYHEPCDHLNSIYSCAAQYGRMDIIEYLTTRFKTYKWNYDKAMMKSPLSRDIDILMYFVVLHKNINVLWNTTKSFISFGRVVYENAALVGRIDMIEYLIKQLPPKDKVKLSLLENAIKGGHFDLVEYLLREHRNPSRENEEELLDLAARLNRQDIIKLLISNGITSCTTALMNYTAWHGNLELLKWLGQNTTAVCSTRAMDNAASENHFECLQWLHFNRSEGCSNQAMDYAACKGHFEIVLWLYNNRKEGCSDQAISDVILHCGRLDIIDWLYQNQPNSYSNTQLLFQIAADLGNLDIIKYLYTKEKHCGIDALYSAAIKGHLNVFQCLFENDSSIGKSRGDSFKDILEAAASEGHLEIVKYIIQNCSNEMLMLDIAIFKAIKFNHLEVVKYLCENITPNTLSKRNYIEIAASYENIQVLQWLHSNIANCGKITATSFNGAIKNVNLPLAKWILFNIGEDQCNFIKKNLFKMDTFASDLFKFNQYEIIEWILDTFQDISKSELEAYKQILETKYPNSVESIEIINKFIKLK</sequence>
<dbReference type="PANTHER" id="PTHR46586">
    <property type="entry name" value="ANKYRIN REPEAT-CONTAINING PROTEIN"/>
    <property type="match status" value="1"/>
</dbReference>
<dbReference type="InParanoid" id="D3BUZ8"/>
<keyword evidence="2" id="KW-1185">Reference proteome</keyword>
<evidence type="ECO:0008006" key="3">
    <source>
        <dbReference type="Google" id="ProtNLM"/>
    </source>
</evidence>
<dbReference type="AlphaFoldDB" id="D3BUZ8"/>
<gene>
    <name evidence="1" type="ORF">PPL_11970</name>
</gene>
<accession>D3BUZ8</accession>
<comment type="caution">
    <text evidence="1">The sequence shown here is derived from an EMBL/GenBank/DDBJ whole genome shotgun (WGS) entry which is preliminary data.</text>
</comment>
<dbReference type="Pfam" id="PF13637">
    <property type="entry name" value="Ank_4"/>
    <property type="match status" value="1"/>
</dbReference>
<dbReference type="RefSeq" id="XP_020427070.1">
    <property type="nucleotide sequence ID" value="XM_020582716.1"/>
</dbReference>
<protein>
    <recommendedName>
        <fullName evidence="3">Ankyrin repeat protein</fullName>
    </recommendedName>
</protein>
<organism evidence="1 2">
    <name type="scientific">Heterostelium pallidum (strain ATCC 26659 / Pp 5 / PN500)</name>
    <name type="common">Cellular slime mold</name>
    <name type="synonym">Polysphondylium pallidum</name>
    <dbReference type="NCBI Taxonomy" id="670386"/>
    <lineage>
        <taxon>Eukaryota</taxon>
        <taxon>Amoebozoa</taxon>
        <taxon>Evosea</taxon>
        <taxon>Eumycetozoa</taxon>
        <taxon>Dictyostelia</taxon>
        <taxon>Acytosteliales</taxon>
        <taxon>Acytosteliaceae</taxon>
        <taxon>Heterostelium</taxon>
    </lineage>
</organism>
<proteinExistence type="predicted"/>
<dbReference type="Gene3D" id="1.25.40.20">
    <property type="entry name" value="Ankyrin repeat-containing domain"/>
    <property type="match status" value="4"/>
</dbReference>
<reference evidence="1 2" key="1">
    <citation type="journal article" date="2011" name="Genome Res.">
        <title>Phylogeny-wide analysis of social amoeba genomes highlights ancient origins for complex intercellular communication.</title>
        <authorList>
            <person name="Heidel A.J."/>
            <person name="Lawal H.M."/>
            <person name="Felder M."/>
            <person name="Schilde C."/>
            <person name="Helps N.R."/>
            <person name="Tunggal B."/>
            <person name="Rivero F."/>
            <person name="John U."/>
            <person name="Schleicher M."/>
            <person name="Eichinger L."/>
            <person name="Platzer M."/>
            <person name="Noegel A.A."/>
            <person name="Schaap P."/>
            <person name="Gloeckner G."/>
        </authorList>
    </citation>
    <scope>NUCLEOTIDE SEQUENCE [LARGE SCALE GENOMIC DNA]</scope>
    <source>
        <strain evidence="2">ATCC 26659 / Pp 5 / PN500</strain>
    </source>
</reference>
<dbReference type="PANTHER" id="PTHR46586:SF3">
    <property type="entry name" value="ANKYRIN REPEAT-CONTAINING PROTEIN"/>
    <property type="match status" value="1"/>
</dbReference>
<evidence type="ECO:0000313" key="1">
    <source>
        <dbReference type="EMBL" id="EFA74936.1"/>
    </source>
</evidence>
<dbReference type="Proteomes" id="UP000001396">
    <property type="component" value="Unassembled WGS sequence"/>
</dbReference>
<dbReference type="SMART" id="SM00248">
    <property type="entry name" value="ANK"/>
    <property type="match status" value="10"/>
</dbReference>
<dbReference type="GeneID" id="31367438"/>
<dbReference type="SUPFAM" id="SSF48403">
    <property type="entry name" value="Ankyrin repeat"/>
    <property type="match status" value="2"/>
</dbReference>
<dbReference type="Pfam" id="PF12796">
    <property type="entry name" value="Ank_2"/>
    <property type="match status" value="2"/>
</dbReference>
<dbReference type="EMBL" id="ADBJ01000060">
    <property type="protein sequence ID" value="EFA74936.1"/>
    <property type="molecule type" value="Genomic_DNA"/>
</dbReference>
<evidence type="ECO:0000313" key="2">
    <source>
        <dbReference type="Proteomes" id="UP000001396"/>
    </source>
</evidence>
<dbReference type="InterPro" id="IPR036770">
    <property type="entry name" value="Ankyrin_rpt-contain_sf"/>
</dbReference>
<name>D3BUZ8_HETP5</name>
<dbReference type="InterPro" id="IPR002110">
    <property type="entry name" value="Ankyrin_rpt"/>
</dbReference>
<dbReference type="InterPro" id="IPR052050">
    <property type="entry name" value="SecEffector_AnkRepeat"/>
</dbReference>
<dbReference type="STRING" id="670386.D3BUZ8"/>